<sequence>MGWKEIEAKKLEGKRVLVVGAGGIGCELLKNLALTGYQDIHVIDMDTIDVSNLNRQFLFRREHVGRSKAEVASEAIRQMRPDIKITYDLDSILSSKFNLPFYQQFSLVLNALDNRAARNHVNRMCLAAKIPLIESGSAGYLGQVRPILRDRTECYECLPKPAQDKTFPGCTIRNTPSEHIHCTVWSKHAFNQLFGELDIDDDISPDITDKDATTGDNSSEGESGAPEEHTKGSDGMNGVDLSNGSNGNSMDPSSAPMPISTRAWAENVNYDPEKIFDKLFYDDINYLLLMRNLWRERRPPTPLRRAEATAASASSSASGTADDANKIWSLAECADVFCECVATLSRRKSASEEKILHWDKDDDVAMRFVAACANIRATIFGIPCKSLFEVKSMAGNIIPAIATTNAIVAGMMVVEAGKILSGEFDKLRVVFISLKPNPRGKILVDQVPFEPNPNCFVCSEKRECHVRLNPSQMTVKALQDKVLKGALNMVAPDVMEATTSRIILSSEEGETTHLEPKTLEELSIGNGAMLTCDDFLQRLELRVIITESKTMKADEFEVCQDVLDSGEVKPDVDESRKRKSTAPPDELDEQNAAKRPKI</sequence>
<dbReference type="Gene3D" id="3.10.290.20">
    <property type="entry name" value="Ubiquitin-like 2 activating enzyme e1b. Chain: B, domain 3"/>
    <property type="match status" value="1"/>
</dbReference>
<dbReference type="PANTHER" id="PTHR10953">
    <property type="entry name" value="UBIQUITIN-ACTIVATING ENZYME E1"/>
    <property type="match status" value="1"/>
</dbReference>
<feature type="binding site" evidence="14">
    <location>
        <position position="455"/>
    </location>
    <ligand>
        <name>Zn(2+)</name>
        <dbReference type="ChEBI" id="CHEBI:29105"/>
    </ligand>
</feature>
<evidence type="ECO:0000313" key="21">
    <source>
        <dbReference type="Proteomes" id="UP000268014"/>
    </source>
</evidence>
<evidence type="ECO:0000259" key="18">
    <source>
        <dbReference type="Pfam" id="PF10585"/>
    </source>
</evidence>
<feature type="domain" description="Ubiquitin-activating enzyme SCCH" evidence="18">
    <location>
        <begin position="339"/>
        <end position="391"/>
    </location>
</feature>
<feature type="binding site" evidence="13">
    <location>
        <begin position="113"/>
        <end position="118"/>
    </location>
    <ligand>
        <name>ATP</name>
        <dbReference type="ChEBI" id="CHEBI:30616"/>
    </ligand>
</feature>
<feature type="region of interest" description="Disordered" evidence="16">
    <location>
        <begin position="567"/>
        <end position="598"/>
    </location>
</feature>
<feature type="binding site" evidence="13">
    <location>
        <position position="44"/>
    </location>
    <ligand>
        <name>ATP</name>
        <dbReference type="ChEBI" id="CHEBI:30616"/>
    </ligand>
</feature>
<keyword evidence="4" id="KW-0808">Transferase</keyword>
<dbReference type="Pfam" id="PF14732">
    <property type="entry name" value="UAE_UbL"/>
    <property type="match status" value="1"/>
</dbReference>
<dbReference type="PIRSF" id="PIRSF039133">
    <property type="entry name" value="SUMO_E1B"/>
    <property type="match status" value="1"/>
</dbReference>
<evidence type="ECO:0000256" key="1">
    <source>
        <dbReference type="ARBA" id="ARBA00004123"/>
    </source>
</evidence>
<dbReference type="SUPFAM" id="SSF69572">
    <property type="entry name" value="Activating enzymes of the ubiquitin-like proteins"/>
    <property type="match status" value="1"/>
</dbReference>
<keyword evidence="6 11" id="KW-0547">Nucleotide-binding</keyword>
<feature type="domain" description="Ubiquitin/SUMO-activating enzyme ubiquitin-like" evidence="19">
    <location>
        <begin position="466"/>
        <end position="550"/>
    </location>
</feature>
<keyword evidence="21" id="KW-1185">Reference proteome</keyword>
<evidence type="ECO:0000259" key="19">
    <source>
        <dbReference type="Pfam" id="PF14732"/>
    </source>
</evidence>
<evidence type="ECO:0000256" key="10">
    <source>
        <dbReference type="ARBA" id="ARBA00023242"/>
    </source>
</evidence>
<dbReference type="GO" id="GO:0019948">
    <property type="term" value="F:SUMO activating enzyme activity"/>
    <property type="evidence" value="ECO:0007669"/>
    <property type="project" value="UniProtKB-UniRule"/>
</dbReference>
<feature type="binding site" evidence="14">
    <location>
        <position position="458"/>
    </location>
    <ligand>
        <name>Zn(2+)</name>
        <dbReference type="ChEBI" id="CHEBI:29105"/>
    </ligand>
</feature>
<evidence type="ECO:0000256" key="16">
    <source>
        <dbReference type="SAM" id="MobiDB-lite"/>
    </source>
</evidence>
<dbReference type="GO" id="GO:0046872">
    <property type="term" value="F:metal ion binding"/>
    <property type="evidence" value="ECO:0007669"/>
    <property type="project" value="UniProtKB-KW"/>
</dbReference>
<dbReference type="PANTHER" id="PTHR10953:SF5">
    <property type="entry name" value="SUMO-ACTIVATING ENZYME SUBUNIT 2"/>
    <property type="match status" value="1"/>
</dbReference>
<comment type="pathway">
    <text evidence="2 11">Protein modification; protein sumoylation.</text>
</comment>
<evidence type="ECO:0000256" key="5">
    <source>
        <dbReference type="ARBA" id="ARBA00022723"/>
    </source>
</evidence>
<dbReference type="AlphaFoldDB" id="A0A0N4WSE4"/>
<dbReference type="InterPro" id="IPR023318">
    <property type="entry name" value="Ub_act_enz_dom_a_sf"/>
</dbReference>
<evidence type="ECO:0000256" key="9">
    <source>
        <dbReference type="ARBA" id="ARBA00022840"/>
    </source>
</evidence>
<feature type="compositionally biased region" description="Polar residues" evidence="16">
    <location>
        <begin position="240"/>
        <end position="252"/>
    </location>
</feature>
<dbReference type="InterPro" id="IPR028077">
    <property type="entry name" value="UAE_UbL_dom"/>
</dbReference>
<dbReference type="InterPro" id="IPR019572">
    <property type="entry name" value="UBA_E1_SCCH"/>
</dbReference>
<evidence type="ECO:0000256" key="6">
    <source>
        <dbReference type="ARBA" id="ARBA00022741"/>
    </source>
</evidence>
<dbReference type="STRING" id="6290.A0A0N4WSE4"/>
<dbReference type="Proteomes" id="UP000268014">
    <property type="component" value="Unassembled WGS sequence"/>
</dbReference>
<dbReference type="EMBL" id="UZAF01018571">
    <property type="protein sequence ID" value="VDO52812.1"/>
    <property type="molecule type" value="Genomic_DNA"/>
</dbReference>
<name>A0A0N4WSE4_HAEPC</name>
<comment type="subunit">
    <text evidence="11">Heterodimer.</text>
</comment>
<keyword evidence="5 11" id="KW-0479">Metal-binding</keyword>
<feature type="binding site" evidence="14">
    <location>
        <position position="154"/>
    </location>
    <ligand>
        <name>Zn(2+)</name>
        <dbReference type="ChEBI" id="CHEBI:29105"/>
    </ligand>
</feature>
<keyword evidence="7 11" id="KW-0833">Ubl conjugation pathway</keyword>
<feature type="binding site" evidence="13">
    <location>
        <position position="68"/>
    </location>
    <ligand>
        <name>ATP</name>
        <dbReference type="ChEBI" id="CHEBI:30616"/>
    </ligand>
</feature>
<keyword evidence="9 11" id="KW-0067">ATP-binding</keyword>
<dbReference type="FunFam" id="3.50.50.80:FF:000002">
    <property type="entry name" value="SUMO-activating enzyme subunit 2"/>
    <property type="match status" value="1"/>
</dbReference>
<reference evidence="22" key="1">
    <citation type="submission" date="2017-02" db="UniProtKB">
        <authorList>
            <consortium name="WormBaseParasite"/>
        </authorList>
    </citation>
    <scope>IDENTIFICATION</scope>
</reference>
<evidence type="ECO:0000256" key="8">
    <source>
        <dbReference type="ARBA" id="ARBA00022833"/>
    </source>
</evidence>
<organism evidence="22">
    <name type="scientific">Haemonchus placei</name>
    <name type="common">Barber's pole worm</name>
    <dbReference type="NCBI Taxonomy" id="6290"/>
    <lineage>
        <taxon>Eukaryota</taxon>
        <taxon>Metazoa</taxon>
        <taxon>Ecdysozoa</taxon>
        <taxon>Nematoda</taxon>
        <taxon>Chromadorea</taxon>
        <taxon>Rhabditida</taxon>
        <taxon>Rhabditina</taxon>
        <taxon>Rhabditomorpha</taxon>
        <taxon>Strongyloidea</taxon>
        <taxon>Trichostrongylidae</taxon>
        <taxon>Haemonchus</taxon>
    </lineage>
</organism>
<dbReference type="InterPro" id="IPR030661">
    <property type="entry name" value="Uba2"/>
</dbReference>
<dbReference type="Pfam" id="PF00899">
    <property type="entry name" value="ThiF"/>
    <property type="match status" value="1"/>
</dbReference>
<dbReference type="FunFam" id="3.40.50.720:FF:000618">
    <property type="entry name" value="SUMO-activating enzyme subunit 2"/>
    <property type="match status" value="1"/>
</dbReference>
<feature type="binding site" evidence="13">
    <location>
        <begin position="52"/>
        <end position="55"/>
    </location>
    <ligand>
        <name>ATP</name>
        <dbReference type="ChEBI" id="CHEBI:30616"/>
    </ligand>
</feature>
<comment type="similarity">
    <text evidence="3 11">Belongs to the ubiquitin-activating E1 family.</text>
</comment>
<dbReference type="PROSITE" id="PS00865">
    <property type="entry name" value="UBIQUITIN_ACTIVAT_2"/>
    <property type="match status" value="1"/>
</dbReference>
<dbReference type="GO" id="GO:0005524">
    <property type="term" value="F:ATP binding"/>
    <property type="evidence" value="ECO:0007669"/>
    <property type="project" value="UniProtKB-UniRule"/>
</dbReference>
<evidence type="ECO:0000256" key="4">
    <source>
        <dbReference type="ARBA" id="ARBA00022679"/>
    </source>
</evidence>
<dbReference type="Gene3D" id="1.10.10.520">
    <property type="entry name" value="Ubiquitin activating enzymes (Uba3). Chain: B, domain 2"/>
    <property type="match status" value="1"/>
</dbReference>
<dbReference type="OMA" id="TPSEHIH"/>
<protein>
    <recommendedName>
        <fullName evidence="11">SUMO-activating enzyme subunit</fullName>
    </recommendedName>
</protein>
<comment type="subcellular location">
    <subcellularLocation>
        <location evidence="1">Nucleus</location>
    </subcellularLocation>
</comment>
<feature type="binding site" evidence="13">
    <location>
        <begin position="91"/>
        <end position="92"/>
    </location>
    <ligand>
        <name>ATP</name>
        <dbReference type="ChEBI" id="CHEBI:30616"/>
    </ligand>
</feature>
<accession>A0A0N4WSE4</accession>
<evidence type="ECO:0000313" key="22">
    <source>
        <dbReference type="WBParaSite" id="HPLM_0001445301-mRNA-1"/>
    </source>
</evidence>
<evidence type="ECO:0000313" key="20">
    <source>
        <dbReference type="EMBL" id="VDO52812.1"/>
    </source>
</evidence>
<dbReference type="Pfam" id="PF10585">
    <property type="entry name" value="UBA_E1_SCCH"/>
    <property type="match status" value="1"/>
</dbReference>
<dbReference type="WBParaSite" id="HPLM_0001445301-mRNA-1">
    <property type="protein sequence ID" value="HPLM_0001445301-mRNA-1"/>
    <property type="gene ID" value="HPLM_0001445301"/>
</dbReference>
<evidence type="ECO:0000256" key="15">
    <source>
        <dbReference type="PROSITE-ProRule" id="PRU10132"/>
    </source>
</evidence>
<dbReference type="GO" id="GO:0005737">
    <property type="term" value="C:cytoplasm"/>
    <property type="evidence" value="ECO:0007669"/>
    <property type="project" value="TreeGrafter"/>
</dbReference>
<proteinExistence type="inferred from homology"/>
<keyword evidence="10" id="KW-0539">Nucleus</keyword>
<dbReference type="InterPro" id="IPR000594">
    <property type="entry name" value="ThiF_NAD_FAD-bd"/>
</dbReference>
<feature type="binding site" evidence="13">
    <location>
        <begin position="20"/>
        <end position="25"/>
    </location>
    <ligand>
        <name>ATP</name>
        <dbReference type="ChEBI" id="CHEBI:30616"/>
    </ligand>
</feature>
<dbReference type="InterPro" id="IPR042449">
    <property type="entry name" value="Ub-E1_IAD_1"/>
</dbReference>
<gene>
    <name evidence="20" type="ORF">HPLM_LOCUS14445</name>
</gene>
<reference evidence="20 21" key="2">
    <citation type="submission" date="2018-11" db="EMBL/GenBank/DDBJ databases">
        <authorList>
            <consortium name="Pathogen Informatics"/>
        </authorList>
    </citation>
    <scope>NUCLEOTIDE SEQUENCE [LARGE SCALE GENOMIC DNA]</scope>
    <source>
        <strain evidence="20 21">MHpl1</strain>
    </source>
</reference>
<feature type="compositionally biased region" description="Basic and acidic residues" evidence="16">
    <location>
        <begin position="567"/>
        <end position="576"/>
    </location>
</feature>
<evidence type="ECO:0000256" key="3">
    <source>
        <dbReference type="ARBA" id="ARBA00005673"/>
    </source>
</evidence>
<feature type="domain" description="THIF-type NAD/FAD binding fold" evidence="17">
    <location>
        <begin position="7"/>
        <end position="423"/>
    </location>
</feature>
<evidence type="ECO:0000256" key="11">
    <source>
        <dbReference type="PIRNR" id="PIRNR039133"/>
    </source>
</evidence>
<dbReference type="InterPro" id="IPR035985">
    <property type="entry name" value="Ubiquitin-activating_enz"/>
</dbReference>
<dbReference type="PROSITE" id="PS51257">
    <property type="entry name" value="PROKAR_LIPOPROTEIN"/>
    <property type="match status" value="1"/>
</dbReference>
<feature type="binding site" evidence="14">
    <location>
        <position position="157"/>
    </location>
    <ligand>
        <name>Zn(2+)</name>
        <dbReference type="ChEBI" id="CHEBI:29105"/>
    </ligand>
</feature>
<dbReference type="InterPro" id="IPR033127">
    <property type="entry name" value="UBQ-activ_enz_E1_Cys_AS"/>
</dbReference>
<dbReference type="GO" id="GO:0031510">
    <property type="term" value="C:SUMO activating enzyme complex"/>
    <property type="evidence" value="ECO:0007669"/>
    <property type="project" value="UniProtKB-UniRule"/>
</dbReference>
<dbReference type="Gene3D" id="3.50.50.80">
    <property type="entry name" value="Ubiquitin-activating enzyme E1, inactive adenylation domain, subdomain 1"/>
    <property type="match status" value="1"/>
</dbReference>
<evidence type="ECO:0000259" key="17">
    <source>
        <dbReference type="Pfam" id="PF00899"/>
    </source>
</evidence>
<keyword evidence="8 11" id="KW-0862">Zinc</keyword>
<evidence type="ECO:0000256" key="2">
    <source>
        <dbReference type="ARBA" id="ARBA00004718"/>
    </source>
</evidence>
<evidence type="ECO:0000256" key="13">
    <source>
        <dbReference type="PIRSR" id="PIRSR039133-2"/>
    </source>
</evidence>
<dbReference type="GO" id="GO:0016740">
    <property type="term" value="F:transferase activity"/>
    <property type="evidence" value="ECO:0007669"/>
    <property type="project" value="UniProtKB-KW"/>
</dbReference>
<evidence type="ECO:0000256" key="14">
    <source>
        <dbReference type="PIRSR" id="PIRSR039133-3"/>
    </source>
</evidence>
<evidence type="ECO:0000256" key="7">
    <source>
        <dbReference type="ARBA" id="ARBA00022786"/>
    </source>
</evidence>
<evidence type="ECO:0000256" key="12">
    <source>
        <dbReference type="PIRSR" id="PIRSR039133-1"/>
    </source>
</evidence>
<feature type="active site" description="Glycyl thioester intermediate" evidence="12 15">
    <location>
        <position position="170"/>
    </location>
</feature>
<dbReference type="OrthoDB" id="10255449at2759"/>
<feature type="region of interest" description="Disordered" evidence="16">
    <location>
        <begin position="204"/>
        <end position="255"/>
    </location>
</feature>
<dbReference type="UniPathway" id="UPA00886"/>
<dbReference type="InterPro" id="IPR045886">
    <property type="entry name" value="ThiF/MoeB/HesA"/>
</dbReference>
<dbReference type="GO" id="GO:0016925">
    <property type="term" value="P:protein sumoylation"/>
    <property type="evidence" value="ECO:0007669"/>
    <property type="project" value="UniProtKB-UniRule"/>
</dbReference>